<comment type="caution">
    <text evidence="2">The sequence shown here is derived from an EMBL/GenBank/DDBJ whole genome shotgun (WGS) entry which is preliminary data.</text>
</comment>
<sequence length="407" mass="45183">MKNEETRGRAPPSERESLAPSSRARRPRHHSAAPNEELDFEAIMRLQPAKKTSRKKSARATSLPRETPACPDTTGQEEAPIVEAPRPRRAPQVPAPGPYRRRAVSLGPDDPPWRSPSVGSPSPPRRRSPSPSPDRHLSTDELSQQRAIISGRERQRAAAKRAERSLSPVRGKVVRDLADRSSVAVEKAAGKLRRVASKVSPLSPLSPFAPLPIRRPSRLSVAETPSSSLPSAANPGSSAAGPSESTETSPPVDVWERFFQEERVREEEETERKKTAVAEKKERERKKKENPSLAKALAHSIHRRMSAISSDSDSSFGCRDGMRRPDSDSYYYEPGAYSDEEEMADAIDTELPSVNPDNVSEHSFDTGNTIWDGSEVPPEEHKPAPTIKQYFKYAKEHREDEPPKKKK</sequence>
<evidence type="ECO:0000313" key="2">
    <source>
        <dbReference type="EMBL" id="KAF2092258.1"/>
    </source>
</evidence>
<evidence type="ECO:0000313" key="3">
    <source>
        <dbReference type="Proteomes" id="UP000799776"/>
    </source>
</evidence>
<reference evidence="2" key="1">
    <citation type="journal article" date="2020" name="Stud. Mycol.">
        <title>101 Dothideomycetes genomes: a test case for predicting lifestyles and emergence of pathogens.</title>
        <authorList>
            <person name="Haridas S."/>
            <person name="Albert R."/>
            <person name="Binder M."/>
            <person name="Bloem J."/>
            <person name="Labutti K."/>
            <person name="Salamov A."/>
            <person name="Andreopoulos B."/>
            <person name="Baker S."/>
            <person name="Barry K."/>
            <person name="Bills G."/>
            <person name="Bluhm B."/>
            <person name="Cannon C."/>
            <person name="Castanera R."/>
            <person name="Culley D."/>
            <person name="Daum C."/>
            <person name="Ezra D."/>
            <person name="Gonzalez J."/>
            <person name="Henrissat B."/>
            <person name="Kuo A."/>
            <person name="Liang C."/>
            <person name="Lipzen A."/>
            <person name="Lutzoni F."/>
            <person name="Magnuson J."/>
            <person name="Mondo S."/>
            <person name="Nolan M."/>
            <person name="Ohm R."/>
            <person name="Pangilinan J."/>
            <person name="Park H.-J."/>
            <person name="Ramirez L."/>
            <person name="Alfaro M."/>
            <person name="Sun H."/>
            <person name="Tritt A."/>
            <person name="Yoshinaga Y."/>
            <person name="Zwiers L.-H."/>
            <person name="Turgeon B."/>
            <person name="Goodwin S."/>
            <person name="Spatafora J."/>
            <person name="Crous P."/>
            <person name="Grigoriev I."/>
        </authorList>
    </citation>
    <scope>NUCLEOTIDE SEQUENCE</scope>
    <source>
        <strain evidence="2">CBS 121410</strain>
    </source>
</reference>
<feature type="compositionally biased region" description="Low complexity" evidence="1">
    <location>
        <begin position="200"/>
        <end position="212"/>
    </location>
</feature>
<organism evidence="2 3">
    <name type="scientific">Saccharata proteae CBS 121410</name>
    <dbReference type="NCBI Taxonomy" id="1314787"/>
    <lineage>
        <taxon>Eukaryota</taxon>
        <taxon>Fungi</taxon>
        <taxon>Dikarya</taxon>
        <taxon>Ascomycota</taxon>
        <taxon>Pezizomycotina</taxon>
        <taxon>Dothideomycetes</taxon>
        <taxon>Dothideomycetes incertae sedis</taxon>
        <taxon>Botryosphaeriales</taxon>
        <taxon>Saccharataceae</taxon>
        <taxon>Saccharata</taxon>
    </lineage>
</organism>
<evidence type="ECO:0000256" key="1">
    <source>
        <dbReference type="SAM" id="MobiDB-lite"/>
    </source>
</evidence>
<dbReference type="EMBL" id="ML978711">
    <property type="protein sequence ID" value="KAF2092258.1"/>
    <property type="molecule type" value="Genomic_DNA"/>
</dbReference>
<dbReference type="AlphaFoldDB" id="A0A9P4I3C7"/>
<keyword evidence="3" id="KW-1185">Reference proteome</keyword>
<protein>
    <submittedName>
        <fullName evidence="2">Uncharacterized protein</fullName>
    </submittedName>
</protein>
<feature type="region of interest" description="Disordered" evidence="1">
    <location>
        <begin position="351"/>
        <end position="385"/>
    </location>
</feature>
<proteinExistence type="predicted"/>
<gene>
    <name evidence="2" type="ORF">K490DRAFT_61698</name>
</gene>
<feature type="compositionally biased region" description="Basic and acidic residues" evidence="1">
    <location>
        <begin position="151"/>
        <end position="164"/>
    </location>
</feature>
<feature type="compositionally biased region" description="Low complexity" evidence="1">
    <location>
        <begin position="225"/>
        <end position="249"/>
    </location>
</feature>
<feature type="region of interest" description="Disordered" evidence="1">
    <location>
        <begin position="1"/>
        <end position="334"/>
    </location>
</feature>
<name>A0A9P4I3C7_9PEZI</name>
<feature type="compositionally biased region" description="Basic and acidic residues" evidence="1">
    <location>
        <begin position="254"/>
        <end position="290"/>
    </location>
</feature>
<feature type="compositionally biased region" description="Basic and acidic residues" evidence="1">
    <location>
        <begin position="1"/>
        <end position="17"/>
    </location>
</feature>
<dbReference type="Proteomes" id="UP000799776">
    <property type="component" value="Unassembled WGS sequence"/>
</dbReference>
<accession>A0A9P4I3C7</accession>